<feature type="compositionally biased region" description="Basic and acidic residues" evidence="1">
    <location>
        <begin position="198"/>
        <end position="208"/>
    </location>
</feature>
<dbReference type="Proteomes" id="UP000265520">
    <property type="component" value="Unassembled WGS sequence"/>
</dbReference>
<dbReference type="EMBL" id="LXQA010013983">
    <property type="protein sequence ID" value="MCH88341.1"/>
    <property type="molecule type" value="Genomic_DNA"/>
</dbReference>
<feature type="domain" description="Retrotransposon gag" evidence="2">
    <location>
        <begin position="5"/>
        <end position="96"/>
    </location>
</feature>
<dbReference type="PANTHER" id="PTHR33223">
    <property type="entry name" value="CCHC-TYPE DOMAIN-CONTAINING PROTEIN"/>
    <property type="match status" value="1"/>
</dbReference>
<gene>
    <name evidence="3" type="ORF">A2U01_0009225</name>
</gene>
<dbReference type="Pfam" id="PF03732">
    <property type="entry name" value="Retrotrans_gag"/>
    <property type="match status" value="1"/>
</dbReference>
<feature type="compositionally biased region" description="Basic and acidic residues" evidence="1">
    <location>
        <begin position="229"/>
        <end position="257"/>
    </location>
</feature>
<feature type="compositionally biased region" description="Basic residues" evidence="1">
    <location>
        <begin position="279"/>
        <end position="290"/>
    </location>
</feature>
<evidence type="ECO:0000259" key="2">
    <source>
        <dbReference type="Pfam" id="PF03732"/>
    </source>
</evidence>
<evidence type="ECO:0000313" key="4">
    <source>
        <dbReference type="Proteomes" id="UP000265520"/>
    </source>
</evidence>
<feature type="non-terminal residue" evidence="3">
    <location>
        <position position="1"/>
    </location>
</feature>
<evidence type="ECO:0000313" key="3">
    <source>
        <dbReference type="EMBL" id="MCH88341.1"/>
    </source>
</evidence>
<evidence type="ECO:0000256" key="1">
    <source>
        <dbReference type="SAM" id="MobiDB-lite"/>
    </source>
</evidence>
<feature type="region of interest" description="Disordered" evidence="1">
    <location>
        <begin position="101"/>
        <end position="120"/>
    </location>
</feature>
<dbReference type="AlphaFoldDB" id="A0A392MLU1"/>
<dbReference type="InterPro" id="IPR005162">
    <property type="entry name" value="Retrotrans_gag_dom"/>
</dbReference>
<feature type="region of interest" description="Disordered" evidence="1">
    <location>
        <begin position="198"/>
        <end position="290"/>
    </location>
</feature>
<organism evidence="3 4">
    <name type="scientific">Trifolium medium</name>
    <dbReference type="NCBI Taxonomy" id="97028"/>
    <lineage>
        <taxon>Eukaryota</taxon>
        <taxon>Viridiplantae</taxon>
        <taxon>Streptophyta</taxon>
        <taxon>Embryophyta</taxon>
        <taxon>Tracheophyta</taxon>
        <taxon>Spermatophyta</taxon>
        <taxon>Magnoliopsida</taxon>
        <taxon>eudicotyledons</taxon>
        <taxon>Gunneridae</taxon>
        <taxon>Pentapetalae</taxon>
        <taxon>rosids</taxon>
        <taxon>fabids</taxon>
        <taxon>Fabales</taxon>
        <taxon>Fabaceae</taxon>
        <taxon>Papilionoideae</taxon>
        <taxon>50 kb inversion clade</taxon>
        <taxon>NPAAA clade</taxon>
        <taxon>Hologalegina</taxon>
        <taxon>IRL clade</taxon>
        <taxon>Trifolieae</taxon>
        <taxon>Trifolium</taxon>
    </lineage>
</organism>
<sequence>ATKCRLFVLTLKGPAMTWFKGLEDDSIDSWRELCRAFSSHFTARKRQPKTMVSLSNIIQGKEESLRDYIERFTREAIEIKGAHDKLKCYIFEKGLWNDTKKDEKTREERGRRTPRGRYHEYTPLNTSREKILQECLNTEFVDAEIRPPKELRENSRTEKGKFCKYHKSAGHETEDCIQLKEAIEDLIKQGKLNEYTVERSRGNYDKRKHDSSRKYTRKSESPKRKRSPRREPSSKRRTEAVDNKEDCDNEGERDSGKRPFVAAILGRATRSQKEGERGQKHKGVRRKYSP</sequence>
<keyword evidence="4" id="KW-1185">Reference proteome</keyword>
<feature type="compositionally biased region" description="Basic and acidic residues" evidence="1">
    <location>
        <begin position="101"/>
        <end position="111"/>
    </location>
</feature>
<reference evidence="3 4" key="1">
    <citation type="journal article" date="2018" name="Front. Plant Sci.">
        <title>Red Clover (Trifolium pratense) and Zigzag Clover (T. medium) - A Picture of Genomic Similarities and Differences.</title>
        <authorList>
            <person name="Dluhosova J."/>
            <person name="Istvanek J."/>
            <person name="Nedelnik J."/>
            <person name="Repkova J."/>
        </authorList>
    </citation>
    <scope>NUCLEOTIDE SEQUENCE [LARGE SCALE GENOMIC DNA]</scope>
    <source>
        <strain evidence="4">cv. 10/8</strain>
        <tissue evidence="3">Leaf</tissue>
    </source>
</reference>
<name>A0A392MLU1_9FABA</name>
<proteinExistence type="predicted"/>
<protein>
    <recommendedName>
        <fullName evidence="2">Retrotransposon gag domain-containing protein</fullName>
    </recommendedName>
</protein>
<dbReference type="PANTHER" id="PTHR33223:SF10">
    <property type="entry name" value="AMINOTRANSFERASE-LIKE PLANT MOBILE DOMAIN-CONTAINING PROTEIN"/>
    <property type="match status" value="1"/>
</dbReference>
<accession>A0A392MLU1</accession>
<comment type="caution">
    <text evidence="3">The sequence shown here is derived from an EMBL/GenBank/DDBJ whole genome shotgun (WGS) entry which is preliminary data.</text>
</comment>